<dbReference type="EMBL" id="MU864460">
    <property type="protein sequence ID" value="KAK4185148.1"/>
    <property type="molecule type" value="Genomic_DNA"/>
</dbReference>
<proteinExistence type="predicted"/>
<evidence type="ECO:0000313" key="4">
    <source>
        <dbReference type="Proteomes" id="UP001302126"/>
    </source>
</evidence>
<keyword evidence="2" id="KW-0732">Signal</keyword>
<dbReference type="Proteomes" id="UP001302126">
    <property type="component" value="Unassembled WGS sequence"/>
</dbReference>
<comment type="caution">
    <text evidence="3">The sequence shown here is derived from an EMBL/GenBank/DDBJ whole genome shotgun (WGS) entry which is preliminary data.</text>
</comment>
<feature type="chain" id="PRO_5042880060" evidence="2">
    <location>
        <begin position="17"/>
        <end position="101"/>
    </location>
</feature>
<evidence type="ECO:0000256" key="1">
    <source>
        <dbReference type="SAM" id="MobiDB-lite"/>
    </source>
</evidence>
<sequence length="101" mass="10007">MKFIAALATIVTAVSAVTISLPSGVSIPSGVTLPSGVTVVTAAPSATAEAAAGSDSDAKKLKQRGAEGGAHHYRARQNIPGLQSSSATAQTTAAADRKAKY</sequence>
<protein>
    <submittedName>
        <fullName evidence="3">Uncharacterized protein</fullName>
    </submittedName>
</protein>
<evidence type="ECO:0000256" key="2">
    <source>
        <dbReference type="SAM" id="SignalP"/>
    </source>
</evidence>
<keyword evidence="4" id="KW-1185">Reference proteome</keyword>
<organism evidence="3 4">
    <name type="scientific">Podospora australis</name>
    <dbReference type="NCBI Taxonomy" id="1536484"/>
    <lineage>
        <taxon>Eukaryota</taxon>
        <taxon>Fungi</taxon>
        <taxon>Dikarya</taxon>
        <taxon>Ascomycota</taxon>
        <taxon>Pezizomycotina</taxon>
        <taxon>Sordariomycetes</taxon>
        <taxon>Sordariomycetidae</taxon>
        <taxon>Sordariales</taxon>
        <taxon>Podosporaceae</taxon>
        <taxon>Podospora</taxon>
    </lineage>
</organism>
<accession>A0AAN6WN16</accession>
<evidence type="ECO:0000313" key="3">
    <source>
        <dbReference type="EMBL" id="KAK4185148.1"/>
    </source>
</evidence>
<feature type="signal peptide" evidence="2">
    <location>
        <begin position="1"/>
        <end position="16"/>
    </location>
</feature>
<name>A0AAN6WN16_9PEZI</name>
<reference evidence="3" key="1">
    <citation type="journal article" date="2023" name="Mol. Phylogenet. Evol.">
        <title>Genome-scale phylogeny and comparative genomics of the fungal order Sordariales.</title>
        <authorList>
            <person name="Hensen N."/>
            <person name="Bonometti L."/>
            <person name="Westerberg I."/>
            <person name="Brannstrom I.O."/>
            <person name="Guillou S."/>
            <person name="Cros-Aarteil S."/>
            <person name="Calhoun S."/>
            <person name="Haridas S."/>
            <person name="Kuo A."/>
            <person name="Mondo S."/>
            <person name="Pangilinan J."/>
            <person name="Riley R."/>
            <person name="LaButti K."/>
            <person name="Andreopoulos B."/>
            <person name="Lipzen A."/>
            <person name="Chen C."/>
            <person name="Yan M."/>
            <person name="Daum C."/>
            <person name="Ng V."/>
            <person name="Clum A."/>
            <person name="Steindorff A."/>
            <person name="Ohm R.A."/>
            <person name="Martin F."/>
            <person name="Silar P."/>
            <person name="Natvig D.O."/>
            <person name="Lalanne C."/>
            <person name="Gautier V."/>
            <person name="Ament-Velasquez S.L."/>
            <person name="Kruys A."/>
            <person name="Hutchinson M.I."/>
            <person name="Powell A.J."/>
            <person name="Barry K."/>
            <person name="Miller A.N."/>
            <person name="Grigoriev I.V."/>
            <person name="Debuchy R."/>
            <person name="Gladieux P."/>
            <person name="Hiltunen Thoren M."/>
            <person name="Johannesson H."/>
        </authorList>
    </citation>
    <scope>NUCLEOTIDE SEQUENCE</scope>
    <source>
        <strain evidence="3">PSN309</strain>
    </source>
</reference>
<gene>
    <name evidence="3" type="ORF">QBC35DRAFT_454569</name>
</gene>
<feature type="compositionally biased region" description="Low complexity" evidence="1">
    <location>
        <begin position="83"/>
        <end position="94"/>
    </location>
</feature>
<feature type="region of interest" description="Disordered" evidence="1">
    <location>
        <begin position="48"/>
        <end position="101"/>
    </location>
</feature>
<dbReference type="AlphaFoldDB" id="A0AAN6WN16"/>
<reference evidence="3" key="2">
    <citation type="submission" date="2023-05" db="EMBL/GenBank/DDBJ databases">
        <authorList>
            <consortium name="Lawrence Berkeley National Laboratory"/>
            <person name="Steindorff A."/>
            <person name="Hensen N."/>
            <person name="Bonometti L."/>
            <person name="Westerberg I."/>
            <person name="Brannstrom I.O."/>
            <person name="Guillou S."/>
            <person name="Cros-Aarteil S."/>
            <person name="Calhoun S."/>
            <person name="Haridas S."/>
            <person name="Kuo A."/>
            <person name="Mondo S."/>
            <person name="Pangilinan J."/>
            <person name="Riley R."/>
            <person name="Labutti K."/>
            <person name="Andreopoulos B."/>
            <person name="Lipzen A."/>
            <person name="Chen C."/>
            <person name="Yanf M."/>
            <person name="Daum C."/>
            <person name="Ng V."/>
            <person name="Clum A."/>
            <person name="Ohm R."/>
            <person name="Martin F."/>
            <person name="Silar P."/>
            <person name="Natvig D."/>
            <person name="Lalanne C."/>
            <person name="Gautier V."/>
            <person name="Ament-Velasquez S.L."/>
            <person name="Kruys A."/>
            <person name="Hutchinson M.I."/>
            <person name="Powell A.J."/>
            <person name="Barry K."/>
            <person name="Miller A.N."/>
            <person name="Grigoriev I.V."/>
            <person name="Debuchy R."/>
            <person name="Gladieux P."/>
            <person name="Thoren M.H."/>
            <person name="Johannesson H."/>
        </authorList>
    </citation>
    <scope>NUCLEOTIDE SEQUENCE</scope>
    <source>
        <strain evidence="3">PSN309</strain>
    </source>
</reference>